<keyword evidence="8 9" id="KW-0539">Nucleus</keyword>
<organism evidence="13 14">
    <name type="scientific">Takifugu flavidus</name>
    <name type="common">sansaifugu</name>
    <dbReference type="NCBI Taxonomy" id="433684"/>
    <lineage>
        <taxon>Eukaryota</taxon>
        <taxon>Metazoa</taxon>
        <taxon>Chordata</taxon>
        <taxon>Craniata</taxon>
        <taxon>Vertebrata</taxon>
        <taxon>Euteleostomi</taxon>
        <taxon>Actinopterygii</taxon>
        <taxon>Neopterygii</taxon>
        <taxon>Teleostei</taxon>
        <taxon>Neoteleostei</taxon>
        <taxon>Acanthomorphata</taxon>
        <taxon>Eupercaria</taxon>
        <taxon>Tetraodontiformes</taxon>
        <taxon>Tetradontoidea</taxon>
        <taxon>Tetraodontidae</taxon>
        <taxon>Takifugu</taxon>
    </lineage>
</organism>
<feature type="compositionally biased region" description="Basic and acidic residues" evidence="11">
    <location>
        <begin position="1001"/>
        <end position="1045"/>
    </location>
</feature>
<evidence type="ECO:0000313" key="14">
    <source>
        <dbReference type="Proteomes" id="UP000324091"/>
    </source>
</evidence>
<feature type="compositionally biased region" description="Low complexity" evidence="11">
    <location>
        <begin position="580"/>
        <end position="589"/>
    </location>
</feature>
<accession>A0A5C6MP93</accession>
<comment type="caution">
    <text evidence="13">The sequence shown here is derived from an EMBL/GenBank/DDBJ whole genome shotgun (WGS) entry which is preliminary data.</text>
</comment>
<evidence type="ECO:0000256" key="1">
    <source>
        <dbReference type="ARBA" id="ARBA00004123"/>
    </source>
</evidence>
<dbReference type="PANTHER" id="PTHR11037:SF11">
    <property type="entry name" value="ALPHA-GLOBIN TRANSCRIPTION FACTOR CP2"/>
    <property type="match status" value="1"/>
</dbReference>
<dbReference type="InterPro" id="IPR023260">
    <property type="entry name" value="Cys/Ser-rich_nuc_prot"/>
</dbReference>
<feature type="region of interest" description="Disordered" evidence="11">
    <location>
        <begin position="240"/>
        <end position="268"/>
    </location>
</feature>
<feature type="compositionally biased region" description="Basic and acidic residues" evidence="11">
    <location>
        <begin position="241"/>
        <end position="265"/>
    </location>
</feature>
<feature type="domain" description="Grh/CP2 DB" evidence="12">
    <location>
        <begin position="61"/>
        <end position="300"/>
    </location>
</feature>
<name>A0A5C6MP93_9TELE</name>
<evidence type="ECO:0000256" key="8">
    <source>
        <dbReference type="ARBA" id="ARBA00023242"/>
    </source>
</evidence>
<keyword evidence="5 9" id="KW-0238">DNA-binding</keyword>
<comment type="subcellular location">
    <subcellularLocation>
        <location evidence="1 9">Nucleus</location>
    </subcellularLocation>
</comment>
<dbReference type="Pfam" id="PF25416">
    <property type="entry name" value="GRHL1_C"/>
    <property type="match status" value="1"/>
</dbReference>
<keyword evidence="3" id="KW-0053">Apoptosis</keyword>
<dbReference type="InterPro" id="IPR031972">
    <property type="entry name" value="CSRNP_N"/>
</dbReference>
<keyword evidence="7" id="KW-0804">Transcription</keyword>
<evidence type="ECO:0000313" key="13">
    <source>
        <dbReference type="EMBL" id="TWW57022.1"/>
    </source>
</evidence>
<feature type="region of interest" description="Disordered" evidence="11">
    <location>
        <begin position="564"/>
        <end position="611"/>
    </location>
</feature>
<evidence type="ECO:0000256" key="5">
    <source>
        <dbReference type="ARBA" id="ARBA00023125"/>
    </source>
</evidence>
<evidence type="ECO:0000256" key="2">
    <source>
        <dbReference type="ARBA" id="ARBA00008548"/>
    </source>
</evidence>
<dbReference type="GO" id="GO:0000978">
    <property type="term" value="F:RNA polymerase II cis-regulatory region sequence-specific DNA binding"/>
    <property type="evidence" value="ECO:0007669"/>
    <property type="project" value="TreeGrafter"/>
</dbReference>
<gene>
    <name evidence="13" type="ORF">D4764_08G0010090</name>
</gene>
<reference evidence="13 14" key="1">
    <citation type="submission" date="2019-04" db="EMBL/GenBank/DDBJ databases">
        <title>Chromosome genome assembly for Takifugu flavidus.</title>
        <authorList>
            <person name="Xiao S."/>
        </authorList>
    </citation>
    <scope>NUCLEOTIDE SEQUENCE [LARGE SCALE GENOMIC DNA]</scope>
    <source>
        <strain evidence="13">HTHZ2018</strain>
        <tissue evidence="13">Muscle</tissue>
    </source>
</reference>
<evidence type="ECO:0000256" key="9">
    <source>
        <dbReference type="PROSITE-ProRule" id="PRU01313"/>
    </source>
</evidence>
<comment type="similarity">
    <text evidence="2">Belongs to the AXUD1 family.</text>
</comment>
<evidence type="ECO:0000256" key="7">
    <source>
        <dbReference type="ARBA" id="ARBA00023163"/>
    </source>
</evidence>
<feature type="compositionally biased region" description="Polar residues" evidence="11">
    <location>
        <begin position="1047"/>
        <end position="1065"/>
    </location>
</feature>
<protein>
    <submittedName>
        <fullName evidence="13">Transcription factor CP2</fullName>
    </submittedName>
</protein>
<evidence type="ECO:0000256" key="10">
    <source>
        <dbReference type="SAM" id="Coils"/>
    </source>
</evidence>
<dbReference type="Pfam" id="PF04516">
    <property type="entry name" value="CP2"/>
    <property type="match status" value="1"/>
</dbReference>
<dbReference type="Proteomes" id="UP000324091">
    <property type="component" value="Chromosome 8"/>
</dbReference>
<dbReference type="InterPro" id="IPR040167">
    <property type="entry name" value="TF_CP2-like"/>
</dbReference>
<dbReference type="GO" id="GO:0006915">
    <property type="term" value="P:apoptotic process"/>
    <property type="evidence" value="ECO:0007669"/>
    <property type="project" value="UniProtKB-KW"/>
</dbReference>
<evidence type="ECO:0000256" key="3">
    <source>
        <dbReference type="ARBA" id="ARBA00022703"/>
    </source>
</evidence>
<keyword evidence="4" id="KW-0805">Transcription regulation</keyword>
<keyword evidence="6" id="KW-0010">Activator</keyword>
<feature type="region of interest" description="Disordered" evidence="11">
    <location>
        <begin position="998"/>
        <end position="1065"/>
    </location>
</feature>
<dbReference type="InterPro" id="IPR057520">
    <property type="entry name" value="GRHL1/CP2_C"/>
</dbReference>
<dbReference type="InterPro" id="IPR007604">
    <property type="entry name" value="CP2"/>
</dbReference>
<evidence type="ECO:0000256" key="4">
    <source>
        <dbReference type="ARBA" id="ARBA00023015"/>
    </source>
</evidence>
<dbReference type="EMBL" id="RHFK02000021">
    <property type="protein sequence ID" value="TWW57022.1"/>
    <property type="molecule type" value="Genomic_DNA"/>
</dbReference>
<evidence type="ECO:0000259" key="12">
    <source>
        <dbReference type="PROSITE" id="PS51968"/>
    </source>
</evidence>
<keyword evidence="14" id="KW-1185">Reference proteome</keyword>
<feature type="region of interest" description="Disordered" evidence="11">
    <location>
        <begin position="841"/>
        <end position="872"/>
    </location>
</feature>
<evidence type="ECO:0000256" key="6">
    <source>
        <dbReference type="ARBA" id="ARBA00023159"/>
    </source>
</evidence>
<dbReference type="Pfam" id="PF18016">
    <property type="entry name" value="SAM_3"/>
    <property type="match status" value="1"/>
</dbReference>
<dbReference type="Pfam" id="PF16019">
    <property type="entry name" value="CSRNP_N"/>
    <property type="match status" value="1"/>
</dbReference>
<sequence>MAWALKLPLTDEVIESGLAQDFDASLSGIGQELGAGAYSMSDVLALPIFKQEESSLPSENENMILPFQYVLCAPTSPAVKLHDETLTYLNQGQSYEIRMLDNRKIGELPEITGKMVKSIIRVVFHDRRLQYTEHQQLEGWRWNRPGDRILDLDIPMSVGIIDPRANPTQLNTVEFLWDPSKRTSVFIQVHCISTEFTMRKHGGEKGVPFRVQIDTFKENENEEYTEHLHSASCQIKVFKPKGADRKQKTDREKMEKRAPQEKEKYQPSYETTILTECSPWPEATYVNNSPSPGFNNTHNSFPVSEGNGSPNHQPEPVVQVIDRRHFENMSVNRNESNLSRDVRLNKAEIQEFVTLCNTSRRTTVAFKKPLLTLLSALHKLLRSKVPVATRSYRDCSCALGADLLKLTREDVIQICGPADGIRLFNALKGRVVRPRLTIYVCQESQQTREQQVKHENGDAAINTFFVYHAIYLEEPTAAELTEKLAQLFNISPIQISQIFKQGPTGIHVLVSDEMIQNFQDEVCFVLDTMKDDTNDGYHIILKHRVSMEEGSSLSLKRRYEEVENSSPFSTVKDSDDDVSSSDSADSCDSLNPPSSTAFTPTSILRQHKPSPGGKRVRFDVVTVYYFPRRQGFTSVPSQGGSSLGMARHHSSIRHYTLGEFAHEQETSHRHVLRQHLRQEKLNARKLKLTRNGTVECTQADLLTLEDVSDEDLDVDAVEVDDCFFLQPLPTKRRRALLRASGIARIDAREKAELRSIRLSREECGCDCRLYCDPRHCGCSQAGIKCQVDRLSFPCGCSRDGCGNMAGRIEFNPLRVRTHYLHTIMKLDLEKRRMLIHGSEDQYADSESLSSPSSACSTFSDLSSGSGLDSEMGEGQVQTEVEVRDLLAEQDILERENETAVLHLQSAEEQERREREEAEGEAVQQELAAGLADQNLCILPEQAEEPAVDQVLLQGPFPTGTTVLCITDNQEESPSELIKDSSSSLLYYQLSPIEPAAFEALPRAEEAQRESAGGRREGGEESKGDTHEDVRQSSSEERVEVEKERPSGPQQNLPEEQGPQGSSSDL</sequence>
<dbReference type="PANTHER" id="PTHR11037">
    <property type="entry name" value="TRANSCRIPTION FACTOR CP2"/>
    <property type="match status" value="1"/>
</dbReference>
<proteinExistence type="inferred from homology"/>
<feature type="coiled-coil region" evidence="10">
    <location>
        <begin position="889"/>
        <end position="927"/>
    </location>
</feature>
<dbReference type="PROSITE" id="PS51968">
    <property type="entry name" value="GRH_CP2_DB"/>
    <property type="match status" value="1"/>
</dbReference>
<dbReference type="AlphaFoldDB" id="A0A5C6MP93"/>
<dbReference type="InterPro" id="IPR041418">
    <property type="entry name" value="SAM_3"/>
</dbReference>
<dbReference type="GO" id="GO:0001228">
    <property type="term" value="F:DNA-binding transcription activator activity, RNA polymerase II-specific"/>
    <property type="evidence" value="ECO:0007669"/>
    <property type="project" value="TreeGrafter"/>
</dbReference>
<feature type="compositionally biased region" description="Polar residues" evidence="11">
    <location>
        <begin position="591"/>
        <end position="604"/>
    </location>
</feature>
<dbReference type="GO" id="GO:0005634">
    <property type="term" value="C:nucleus"/>
    <property type="evidence" value="ECO:0007669"/>
    <property type="project" value="UniProtKB-SubCell"/>
</dbReference>
<keyword evidence="10" id="KW-0175">Coiled coil</keyword>
<evidence type="ECO:0000256" key="11">
    <source>
        <dbReference type="SAM" id="MobiDB-lite"/>
    </source>
</evidence>
<dbReference type="PRINTS" id="PR02031">
    <property type="entry name" value="CYSSERRICHNP"/>
</dbReference>
<feature type="compositionally biased region" description="Low complexity" evidence="11">
    <location>
        <begin position="845"/>
        <end position="869"/>
    </location>
</feature>